<dbReference type="InterPro" id="IPR036942">
    <property type="entry name" value="Beta-barrel_TonB_sf"/>
</dbReference>
<evidence type="ECO:0000256" key="1">
    <source>
        <dbReference type="ARBA" id="ARBA00004571"/>
    </source>
</evidence>
<evidence type="ECO:0000313" key="13">
    <source>
        <dbReference type="EMBL" id="PXZ00366.1"/>
    </source>
</evidence>
<evidence type="ECO:0000256" key="5">
    <source>
        <dbReference type="ARBA" id="ARBA00023077"/>
    </source>
</evidence>
<dbReference type="GO" id="GO:0015344">
    <property type="term" value="F:siderophore uptake transmembrane transporter activity"/>
    <property type="evidence" value="ECO:0007669"/>
    <property type="project" value="TreeGrafter"/>
</dbReference>
<protein>
    <submittedName>
        <fullName evidence="13">TonB-dependent receptor</fullName>
    </submittedName>
</protein>
<keyword evidence="5 9" id="KW-0798">TonB box</keyword>
<keyword evidence="2 8" id="KW-0813">Transport</keyword>
<evidence type="ECO:0000256" key="8">
    <source>
        <dbReference type="PROSITE-ProRule" id="PRU01360"/>
    </source>
</evidence>
<dbReference type="InterPro" id="IPR012910">
    <property type="entry name" value="Plug_dom"/>
</dbReference>
<evidence type="ECO:0000256" key="7">
    <source>
        <dbReference type="ARBA" id="ARBA00023237"/>
    </source>
</evidence>
<comment type="subcellular location">
    <subcellularLocation>
        <location evidence="1 8">Cell outer membrane</location>
        <topology evidence="1 8">Multi-pass membrane protein</topology>
    </subcellularLocation>
</comment>
<comment type="caution">
    <text evidence="13">The sequence shown here is derived from an EMBL/GenBank/DDBJ whole genome shotgun (WGS) entry which is preliminary data.</text>
</comment>
<feature type="chain" id="PRO_5016447754" evidence="10">
    <location>
        <begin position="28"/>
        <end position="735"/>
    </location>
</feature>
<comment type="similarity">
    <text evidence="8 9">Belongs to the TonB-dependent receptor family.</text>
</comment>
<evidence type="ECO:0000313" key="14">
    <source>
        <dbReference type="Proteomes" id="UP000247565"/>
    </source>
</evidence>
<dbReference type="Proteomes" id="UP000247565">
    <property type="component" value="Unassembled WGS sequence"/>
</dbReference>
<keyword evidence="7 8" id="KW-0998">Cell outer membrane</keyword>
<keyword evidence="6 8" id="KW-0472">Membrane</keyword>
<evidence type="ECO:0000256" key="10">
    <source>
        <dbReference type="SAM" id="SignalP"/>
    </source>
</evidence>
<dbReference type="PROSITE" id="PS52016">
    <property type="entry name" value="TONB_DEPENDENT_REC_3"/>
    <property type="match status" value="1"/>
</dbReference>
<dbReference type="EMBL" id="QGLT01000003">
    <property type="protein sequence ID" value="PXZ00366.1"/>
    <property type="molecule type" value="Genomic_DNA"/>
</dbReference>
<feature type="domain" description="TonB-dependent receptor plug" evidence="12">
    <location>
        <begin position="81"/>
        <end position="167"/>
    </location>
</feature>
<dbReference type="Gene3D" id="2.170.130.10">
    <property type="entry name" value="TonB-dependent receptor, plug domain"/>
    <property type="match status" value="1"/>
</dbReference>
<evidence type="ECO:0000256" key="3">
    <source>
        <dbReference type="ARBA" id="ARBA00022452"/>
    </source>
</evidence>
<dbReference type="AlphaFoldDB" id="A0A318MWC2"/>
<accession>A0A318MWC2</accession>
<dbReference type="GO" id="GO:0009279">
    <property type="term" value="C:cell outer membrane"/>
    <property type="evidence" value="ECO:0007669"/>
    <property type="project" value="UniProtKB-SubCell"/>
</dbReference>
<dbReference type="Gene3D" id="2.40.170.20">
    <property type="entry name" value="TonB-dependent receptor, beta-barrel domain"/>
    <property type="match status" value="1"/>
</dbReference>
<dbReference type="Pfam" id="PF07715">
    <property type="entry name" value="Plug"/>
    <property type="match status" value="1"/>
</dbReference>
<evidence type="ECO:0000256" key="9">
    <source>
        <dbReference type="RuleBase" id="RU003357"/>
    </source>
</evidence>
<keyword evidence="13" id="KW-0675">Receptor</keyword>
<dbReference type="OrthoDB" id="9760333at2"/>
<dbReference type="SUPFAM" id="SSF56935">
    <property type="entry name" value="Porins"/>
    <property type="match status" value="1"/>
</dbReference>
<gene>
    <name evidence="13" type="ORF">DK869_07025</name>
</gene>
<dbReference type="Pfam" id="PF00593">
    <property type="entry name" value="TonB_dep_Rec_b-barrel"/>
    <property type="match status" value="1"/>
</dbReference>
<dbReference type="PANTHER" id="PTHR30069:SF49">
    <property type="entry name" value="OUTER MEMBRANE PROTEIN C"/>
    <property type="match status" value="1"/>
</dbReference>
<dbReference type="GO" id="GO:0044718">
    <property type="term" value="P:siderophore transmembrane transport"/>
    <property type="evidence" value="ECO:0007669"/>
    <property type="project" value="TreeGrafter"/>
</dbReference>
<evidence type="ECO:0000256" key="6">
    <source>
        <dbReference type="ARBA" id="ARBA00023136"/>
    </source>
</evidence>
<feature type="signal peptide" evidence="10">
    <location>
        <begin position="1"/>
        <end position="27"/>
    </location>
</feature>
<dbReference type="InterPro" id="IPR000531">
    <property type="entry name" value="Beta-barrel_TonB"/>
</dbReference>
<reference evidence="13 14" key="1">
    <citation type="submission" date="2018-05" db="EMBL/GenBank/DDBJ databases">
        <title>Reference genomes for bee gut microbiota database.</title>
        <authorList>
            <person name="Ellegaard K.M."/>
        </authorList>
    </citation>
    <scope>NUCLEOTIDE SEQUENCE [LARGE SCALE GENOMIC DNA]</scope>
    <source>
        <strain evidence="13 14">ESL0284</strain>
    </source>
</reference>
<evidence type="ECO:0000256" key="2">
    <source>
        <dbReference type="ARBA" id="ARBA00022448"/>
    </source>
</evidence>
<dbReference type="RefSeq" id="WP_110439289.1">
    <property type="nucleotide sequence ID" value="NZ_CP046393.1"/>
</dbReference>
<feature type="domain" description="TonB-dependent receptor-like beta-barrel" evidence="11">
    <location>
        <begin position="241"/>
        <end position="694"/>
    </location>
</feature>
<keyword evidence="10" id="KW-0732">Signal</keyword>
<organism evidence="13 14">
    <name type="scientific">Commensalibacter melissae</name>
    <dbReference type="NCBI Taxonomy" id="2070537"/>
    <lineage>
        <taxon>Bacteria</taxon>
        <taxon>Pseudomonadati</taxon>
        <taxon>Pseudomonadota</taxon>
        <taxon>Alphaproteobacteria</taxon>
        <taxon>Acetobacterales</taxon>
        <taxon>Acetobacteraceae</taxon>
    </lineage>
</organism>
<name>A0A318MWC2_9PROT</name>
<evidence type="ECO:0000259" key="12">
    <source>
        <dbReference type="Pfam" id="PF07715"/>
    </source>
</evidence>
<keyword evidence="4 8" id="KW-0812">Transmembrane</keyword>
<dbReference type="PANTHER" id="PTHR30069">
    <property type="entry name" value="TONB-DEPENDENT OUTER MEMBRANE RECEPTOR"/>
    <property type="match status" value="1"/>
</dbReference>
<dbReference type="InterPro" id="IPR037066">
    <property type="entry name" value="Plug_dom_sf"/>
</dbReference>
<keyword evidence="3 8" id="KW-1134">Transmembrane beta strand</keyword>
<keyword evidence="14" id="KW-1185">Reference proteome</keyword>
<evidence type="ECO:0000256" key="4">
    <source>
        <dbReference type="ARBA" id="ARBA00022692"/>
    </source>
</evidence>
<proteinExistence type="inferred from homology"/>
<evidence type="ECO:0000259" key="11">
    <source>
        <dbReference type="Pfam" id="PF00593"/>
    </source>
</evidence>
<dbReference type="InterPro" id="IPR039426">
    <property type="entry name" value="TonB-dep_rcpt-like"/>
</dbReference>
<sequence>MSYRWHCTCKFYLFLLLCSLYPFNGKAQKNITQNKTSLSRTNTTAPVPEIHIESEDIPDFSTNPPNSIFLKKNKLKDIVNNSPNPMDLFKNQMGISQYGAGRIASLPVINGMADNRVATFIDGMRINGDCPNHMNPAISYLNPHDVATAKIIAGITPVSMGGDSLAGSIDIQRKDPLFAEKNKKILIKGEVSSFYHSNGSGVGTAGNITVANKHLSLRYNGSWSQSRNYHAGSGGGKVYSSAYKTFNHDVTLGYKKDNHLFSLTYGQSDTPYEGFPNQYMDMTNNRSIFVNGKYKGDFDWGTIEARGYWQRVTHAMNMLSNKGGHSATKGMPMNIDGRTAGYNVKATVFIDNHNTLRIGSSFDHSGLNDWWPPLQKNMMMGPHTYHNINNGHRDRLGNFAEWEAQWTPKVTTLLGFRNDLVMMNTGRISGYQGINGINAEERKAIHNFNTANRGHTDTNFDVTAMARWTVNKSFTWEGGYARKSRSPNLYERYTWGTSPMAMRMIGWFGDGNGYIGNLNLKPEVGNTVSTTFDFHDPHQDIWEVKVQPFYTYIHHYINVNYLGSMRTRQNTTVSKLQFDNHNAQIYGINTAESYKLWNNKKYGQGILKGNINWVMGQDRTNHNSLYHMMPLNGMISLNEYFGPWTGRIEANFVNTKSQVDPMRREPKTPGYVLFNIGGSYTWRMLRLDASIENIANKKYYLPLGGMSLGDLITTNELRALPGLGRSFNIALTASF</sequence>